<feature type="compositionally biased region" description="Pro residues" evidence="3">
    <location>
        <begin position="786"/>
        <end position="807"/>
    </location>
</feature>
<dbReference type="PANTHER" id="PTHR46026:SF1">
    <property type="entry name" value="RHO-TYPE GUANINE NUCLEOTIDE EXCHANGE FACTOR, ISOFORM F"/>
    <property type="match status" value="1"/>
</dbReference>
<feature type="compositionally biased region" description="Low complexity" evidence="3">
    <location>
        <begin position="625"/>
        <end position="637"/>
    </location>
</feature>
<evidence type="ECO:0000256" key="2">
    <source>
        <dbReference type="PROSITE-ProRule" id="PRU00192"/>
    </source>
</evidence>
<dbReference type="Pfam" id="PF00018">
    <property type="entry name" value="SH3_1"/>
    <property type="match status" value="1"/>
</dbReference>
<feature type="compositionally biased region" description="Basic and acidic residues" evidence="3">
    <location>
        <begin position="403"/>
        <end position="415"/>
    </location>
</feature>
<protein>
    <recommendedName>
        <fullName evidence="4">SH3 domain-containing protein</fullName>
    </recommendedName>
</protein>
<feature type="compositionally biased region" description="Polar residues" evidence="3">
    <location>
        <begin position="702"/>
        <end position="717"/>
    </location>
</feature>
<dbReference type="Proteomes" id="UP000800235">
    <property type="component" value="Unassembled WGS sequence"/>
</dbReference>
<dbReference type="InterPro" id="IPR057402">
    <property type="entry name" value="AIM3_BBC1_C"/>
</dbReference>
<feature type="compositionally biased region" description="Acidic residues" evidence="3">
    <location>
        <begin position="386"/>
        <end position="402"/>
    </location>
</feature>
<organism evidence="5 6">
    <name type="scientific">Tothia fuscella</name>
    <dbReference type="NCBI Taxonomy" id="1048955"/>
    <lineage>
        <taxon>Eukaryota</taxon>
        <taxon>Fungi</taxon>
        <taxon>Dikarya</taxon>
        <taxon>Ascomycota</taxon>
        <taxon>Pezizomycotina</taxon>
        <taxon>Dothideomycetes</taxon>
        <taxon>Pleosporomycetidae</taxon>
        <taxon>Venturiales</taxon>
        <taxon>Cylindrosympodiaceae</taxon>
        <taxon>Tothia</taxon>
    </lineage>
</organism>
<gene>
    <name evidence="5" type="ORF">EJ08DRAFT_611639</name>
</gene>
<name>A0A9P4NTM1_9PEZI</name>
<feature type="compositionally biased region" description="Basic and acidic residues" evidence="3">
    <location>
        <begin position="520"/>
        <end position="533"/>
    </location>
</feature>
<dbReference type="OrthoDB" id="207120at2759"/>
<dbReference type="PANTHER" id="PTHR46026">
    <property type="entry name" value="RHO-TYPE GUANINE NUCLEOTIDE EXCHANGE FACTOR, ISOFORM F"/>
    <property type="match status" value="1"/>
</dbReference>
<feature type="compositionally biased region" description="Basic and acidic residues" evidence="3">
    <location>
        <begin position="256"/>
        <end position="266"/>
    </location>
</feature>
<dbReference type="InterPro" id="IPR035552">
    <property type="entry name" value="Mti1_SH3"/>
</dbReference>
<feature type="compositionally biased region" description="Basic and acidic residues" evidence="3">
    <location>
        <begin position="829"/>
        <end position="839"/>
    </location>
</feature>
<proteinExistence type="predicted"/>
<feature type="compositionally biased region" description="Polar residues" evidence="3">
    <location>
        <begin position="543"/>
        <end position="552"/>
    </location>
</feature>
<dbReference type="PROSITE" id="PS50002">
    <property type="entry name" value="SH3"/>
    <property type="match status" value="1"/>
</dbReference>
<feature type="compositionally biased region" description="Basic and acidic residues" evidence="3">
    <location>
        <begin position="684"/>
        <end position="701"/>
    </location>
</feature>
<feature type="region of interest" description="Disordered" evidence="3">
    <location>
        <begin position="1129"/>
        <end position="1159"/>
    </location>
</feature>
<feature type="compositionally biased region" description="Basic and acidic residues" evidence="3">
    <location>
        <begin position="1129"/>
        <end position="1151"/>
    </location>
</feature>
<evidence type="ECO:0000313" key="5">
    <source>
        <dbReference type="EMBL" id="KAF2431006.1"/>
    </source>
</evidence>
<feature type="region of interest" description="Disordered" evidence="3">
    <location>
        <begin position="45"/>
        <end position="920"/>
    </location>
</feature>
<dbReference type="EMBL" id="MU007035">
    <property type="protein sequence ID" value="KAF2431006.1"/>
    <property type="molecule type" value="Genomic_DNA"/>
</dbReference>
<keyword evidence="1 2" id="KW-0728">SH3 domain</keyword>
<feature type="domain" description="SH3" evidence="4">
    <location>
        <begin position="3"/>
        <end position="67"/>
    </location>
</feature>
<evidence type="ECO:0000313" key="6">
    <source>
        <dbReference type="Proteomes" id="UP000800235"/>
    </source>
</evidence>
<dbReference type="InterPro" id="IPR036028">
    <property type="entry name" value="SH3-like_dom_sf"/>
</dbReference>
<accession>A0A9P4NTM1</accession>
<dbReference type="CDD" id="cd11887">
    <property type="entry name" value="SH3_Bbc1"/>
    <property type="match status" value="1"/>
</dbReference>
<sequence length="1190" mass="128525">MAATPFKVKAIYAYSSEHGDDLKFPEAQIITVTEEEDEDWYIGNYVDTNGEEQSGLFPRNFVEKHEPAPPPRPVRAARPKPADPPVMEEKKKKEISSPQIPATSRPMPEEPEVSKPVEEPAPAPAPVSKPVDSRTEPPSAPKIAAATPAKGPPPPVTEKTSSFKDRLAAFNNPTAAPITPFKPGGMASNSYIKKPFVAPPPSRNAYVPPVRDNIPPPTVYRRDEDPEIAQRKAQDEEAAEKAGLAPSGEVEALEEDAPKLSLKERIANLQKSQMEAARRGETTHKEKPKRPPKKRTESHDAENAPARDSIDTESERPSRGSSDIPRHPKVVKSPDAVPREKELFSDGNDADQSAAGETTEDADRDSETEEEPLVQRHEQAPVEQPEVGDEEDETEEEDAEDEEAKRQQALRERMAKLSGGMGMGPMFGGGVGMPGMASAPKKKKKAASERQPTEDVEPASAPRIPVIPMPGMGRTMSQDSDVTAGREENDHPITSQRPADEVPDVEDVVPASPPRAPARPQEHAAPHSPRSGDRGVPPPVQSGRPSTDSRPTPQAPIESPSPPSESDDEGAPLPIRAAPPPVPHRDGAPSSPGSEPRSPPPRSSMDREPASPSSPRTQRLPPSIPISSPTMTPSAQIRPPPPPPPTAVPPSRQGTQDSLHRRALGTAGEGESEYEGDYDTDITSDTKHKDALSAHAREPSFHDSTSTGNTPVRSYMQSSAPRAVPPPLPPSQAPSRKSADTQRGVPPPLPVRGEDDEYDPYSYVGGPSAAAPRAPPAAPRQVSQPVSPPAPRQPPALPSMPPPPPIPTHQETEPEESEDELYAPPPTRKSTEQPRKSMDRPPPPLPPQAPPTLDRAPPPLPPHAPPQSEFNATPPNRAPMRPSMDRERSFAAAPRASTDLVGRSSTSGNRPEGGDFIAGSANLSQSSRWWMQPKAAPPELQNRQDVLYEVEEEGPDAHSMMNKKVHILFQDYSQNLITIHYDTRNPENVEMEQHQEAPPSKLRQDQLEDFWSRFGFVIAKNVHSATGSGALGDGTAHSLILELLKPLKGALAPVGTRSFGALVYANLGNATVQQFDEIRPGDIVSFRNVKLSGKHGGLHAKYSVDLGPAHVGVVVEWDGTKRKLRVAEQGKVSGEHAAGDVGGKKDKEGSGRKGGKKGKVEVESYRLGDLRSGEVRVWRVVGRGFVGWRE</sequence>
<feature type="compositionally biased region" description="Basic and acidic residues" evidence="3">
    <location>
        <begin position="276"/>
        <end position="285"/>
    </location>
</feature>
<dbReference type="SUPFAM" id="SSF50044">
    <property type="entry name" value="SH3-domain"/>
    <property type="match status" value="1"/>
</dbReference>
<dbReference type="SMART" id="SM00326">
    <property type="entry name" value="SH3"/>
    <property type="match status" value="1"/>
</dbReference>
<feature type="compositionally biased region" description="Pro residues" evidence="3">
    <location>
        <begin position="723"/>
        <end position="732"/>
    </location>
</feature>
<evidence type="ECO:0000256" key="3">
    <source>
        <dbReference type="SAM" id="MobiDB-lite"/>
    </source>
</evidence>
<dbReference type="InterPro" id="IPR001452">
    <property type="entry name" value="SH3_domain"/>
</dbReference>
<dbReference type="Gene3D" id="2.30.30.40">
    <property type="entry name" value="SH3 Domains"/>
    <property type="match status" value="1"/>
</dbReference>
<evidence type="ECO:0000259" key="4">
    <source>
        <dbReference type="PROSITE" id="PS50002"/>
    </source>
</evidence>
<evidence type="ECO:0000256" key="1">
    <source>
        <dbReference type="ARBA" id="ARBA00022443"/>
    </source>
</evidence>
<feature type="compositionally biased region" description="Basic and acidic residues" evidence="3">
    <location>
        <begin position="220"/>
        <end position="235"/>
    </location>
</feature>
<feature type="compositionally biased region" description="Acidic residues" evidence="3">
    <location>
        <begin position="358"/>
        <end position="372"/>
    </location>
</feature>
<reference evidence="5" key="1">
    <citation type="journal article" date="2020" name="Stud. Mycol.">
        <title>101 Dothideomycetes genomes: a test case for predicting lifestyles and emergence of pathogens.</title>
        <authorList>
            <person name="Haridas S."/>
            <person name="Albert R."/>
            <person name="Binder M."/>
            <person name="Bloem J."/>
            <person name="Labutti K."/>
            <person name="Salamov A."/>
            <person name="Andreopoulos B."/>
            <person name="Baker S."/>
            <person name="Barry K."/>
            <person name="Bills G."/>
            <person name="Bluhm B."/>
            <person name="Cannon C."/>
            <person name="Castanera R."/>
            <person name="Culley D."/>
            <person name="Daum C."/>
            <person name="Ezra D."/>
            <person name="Gonzalez J."/>
            <person name="Henrissat B."/>
            <person name="Kuo A."/>
            <person name="Liang C."/>
            <person name="Lipzen A."/>
            <person name="Lutzoni F."/>
            <person name="Magnuson J."/>
            <person name="Mondo S."/>
            <person name="Nolan M."/>
            <person name="Ohm R."/>
            <person name="Pangilinan J."/>
            <person name="Park H.-J."/>
            <person name="Ramirez L."/>
            <person name="Alfaro M."/>
            <person name="Sun H."/>
            <person name="Tritt A."/>
            <person name="Yoshinaga Y."/>
            <person name="Zwiers L.-H."/>
            <person name="Turgeon B."/>
            <person name="Goodwin S."/>
            <person name="Spatafora J."/>
            <person name="Crous P."/>
            <person name="Grigoriev I."/>
        </authorList>
    </citation>
    <scope>NUCLEOTIDE SEQUENCE</scope>
    <source>
        <strain evidence="5">CBS 130266</strain>
    </source>
</reference>
<feature type="compositionally biased region" description="Acidic residues" evidence="3">
    <location>
        <begin position="670"/>
        <end position="682"/>
    </location>
</feature>
<comment type="caution">
    <text evidence="5">The sequence shown here is derived from an EMBL/GenBank/DDBJ whole genome shotgun (WGS) entry which is preliminary data.</text>
</comment>
<feature type="compositionally biased region" description="Pro residues" evidence="3">
    <location>
        <begin position="638"/>
        <end position="648"/>
    </location>
</feature>
<keyword evidence="6" id="KW-1185">Reference proteome</keyword>
<feature type="compositionally biased region" description="Pro residues" evidence="3">
    <location>
        <begin position="840"/>
        <end position="865"/>
    </location>
</feature>
<dbReference type="Pfam" id="PF25459">
    <property type="entry name" value="AIM3_BBC1_C"/>
    <property type="match status" value="1"/>
</dbReference>
<dbReference type="AlphaFoldDB" id="A0A9P4NTM1"/>
<feature type="compositionally biased region" description="Basic and acidic residues" evidence="3">
    <location>
        <begin position="308"/>
        <end position="318"/>
    </location>
</feature>
<feature type="compositionally biased region" description="Gly residues" evidence="3">
    <location>
        <begin position="419"/>
        <end position="433"/>
    </location>
</feature>